<dbReference type="EMBL" id="JACLCP010000004">
    <property type="protein sequence ID" value="MBC2846025.1"/>
    <property type="molecule type" value="Genomic_DNA"/>
</dbReference>
<keyword evidence="3 8" id="KW-0808">Transferase</keyword>
<dbReference type="PANTHER" id="PTHR43837">
    <property type="entry name" value="RIBOSOMAL PROTEIN S12 METHYLTHIOTRANSFERASE RIMO"/>
    <property type="match status" value="1"/>
</dbReference>
<dbReference type="GO" id="GO:0046872">
    <property type="term" value="F:metal ion binding"/>
    <property type="evidence" value="ECO:0007669"/>
    <property type="project" value="UniProtKB-KW"/>
</dbReference>
<dbReference type="Proteomes" id="UP000533900">
    <property type="component" value="Unassembled WGS sequence"/>
</dbReference>
<keyword evidence="7 8" id="KW-0411">Iron-sulfur</keyword>
<comment type="catalytic activity">
    <reaction evidence="8">
        <text>L-aspartate(89)-[ribosomal protein uS12]-hydrogen + (sulfur carrier)-SH + AH2 + 2 S-adenosyl-L-methionine = 3-methylsulfanyl-L-aspartate(89)-[ribosomal protein uS12]-hydrogen + (sulfur carrier)-H + 5'-deoxyadenosine + L-methionine + A + S-adenosyl-L-homocysteine + 2 H(+)</text>
        <dbReference type="Rhea" id="RHEA:37087"/>
        <dbReference type="Rhea" id="RHEA-COMP:10460"/>
        <dbReference type="Rhea" id="RHEA-COMP:10461"/>
        <dbReference type="Rhea" id="RHEA-COMP:14737"/>
        <dbReference type="Rhea" id="RHEA-COMP:14739"/>
        <dbReference type="ChEBI" id="CHEBI:13193"/>
        <dbReference type="ChEBI" id="CHEBI:15378"/>
        <dbReference type="ChEBI" id="CHEBI:17319"/>
        <dbReference type="ChEBI" id="CHEBI:17499"/>
        <dbReference type="ChEBI" id="CHEBI:29917"/>
        <dbReference type="ChEBI" id="CHEBI:29961"/>
        <dbReference type="ChEBI" id="CHEBI:57844"/>
        <dbReference type="ChEBI" id="CHEBI:57856"/>
        <dbReference type="ChEBI" id="CHEBI:59789"/>
        <dbReference type="ChEBI" id="CHEBI:64428"/>
        <dbReference type="ChEBI" id="CHEBI:73599"/>
        <dbReference type="EC" id="2.8.4.4"/>
    </reaction>
</comment>
<dbReference type="Gene3D" id="3.80.30.20">
    <property type="entry name" value="tm_1862 like domain"/>
    <property type="match status" value="1"/>
</dbReference>
<dbReference type="HAMAP" id="MF_01865">
    <property type="entry name" value="MTTase_RimO"/>
    <property type="match status" value="1"/>
</dbReference>
<dbReference type="EC" id="2.8.4.4" evidence="8"/>
<comment type="subcellular location">
    <subcellularLocation>
        <location evidence="8">Cytoplasm</location>
    </subcellularLocation>
</comment>
<dbReference type="InterPro" id="IPR012340">
    <property type="entry name" value="NA-bd_OB-fold"/>
</dbReference>
<evidence type="ECO:0000313" key="13">
    <source>
        <dbReference type="Proteomes" id="UP000533900"/>
    </source>
</evidence>
<keyword evidence="5 8" id="KW-0479">Metal-binding</keyword>
<accession>A0A842ITC1</accession>
<evidence type="ECO:0000256" key="3">
    <source>
        <dbReference type="ARBA" id="ARBA00022679"/>
    </source>
</evidence>
<dbReference type="InterPro" id="IPR005839">
    <property type="entry name" value="Methylthiotransferase"/>
</dbReference>
<feature type="binding site" evidence="8">
    <location>
        <position position="148"/>
    </location>
    <ligand>
        <name>[4Fe-4S] cluster</name>
        <dbReference type="ChEBI" id="CHEBI:49883"/>
        <label>2</label>
        <note>4Fe-4S-S-AdoMet</note>
    </ligand>
</feature>
<keyword evidence="12" id="KW-0689">Ribosomal protein</keyword>
<feature type="binding site" evidence="8">
    <location>
        <position position="152"/>
    </location>
    <ligand>
        <name>[4Fe-4S] cluster</name>
        <dbReference type="ChEBI" id="CHEBI:49883"/>
        <label>2</label>
        <note>4Fe-4S-S-AdoMet</note>
    </ligand>
</feature>
<evidence type="ECO:0000256" key="8">
    <source>
        <dbReference type="HAMAP-Rule" id="MF_01865"/>
    </source>
</evidence>
<dbReference type="Pfam" id="PF04055">
    <property type="entry name" value="Radical_SAM"/>
    <property type="match status" value="1"/>
</dbReference>
<feature type="domain" description="Radical SAM core" evidence="11">
    <location>
        <begin position="134"/>
        <end position="365"/>
    </location>
</feature>
<feature type="domain" description="TRAM" evidence="9">
    <location>
        <begin position="367"/>
        <end position="434"/>
    </location>
</feature>
<dbReference type="GO" id="GO:0051539">
    <property type="term" value="F:4 iron, 4 sulfur cluster binding"/>
    <property type="evidence" value="ECO:0007669"/>
    <property type="project" value="UniProtKB-UniRule"/>
</dbReference>
<dbReference type="Pfam" id="PF18693">
    <property type="entry name" value="TRAM_2"/>
    <property type="match status" value="1"/>
</dbReference>
<dbReference type="InterPro" id="IPR007197">
    <property type="entry name" value="rSAM"/>
</dbReference>
<dbReference type="InterPro" id="IPR038135">
    <property type="entry name" value="Methylthiotransferase_N_sf"/>
</dbReference>
<comment type="function">
    <text evidence="8">Catalyzes the methylthiolation of an aspartic acid residue of ribosomal protein uS12.</text>
</comment>
<keyword evidence="13" id="KW-1185">Reference proteome</keyword>
<gene>
    <name evidence="8 12" type="primary">rimO</name>
    <name evidence="12" type="ORF">H7F21_13040</name>
</gene>
<dbReference type="PROSITE" id="PS51449">
    <property type="entry name" value="MTTASE_N"/>
    <property type="match status" value="1"/>
</dbReference>
<comment type="caution">
    <text evidence="12">The sequence shown here is derived from an EMBL/GenBank/DDBJ whole genome shotgun (WGS) entry which is preliminary data.</text>
</comment>
<dbReference type="GO" id="GO:0005829">
    <property type="term" value="C:cytosol"/>
    <property type="evidence" value="ECO:0007669"/>
    <property type="project" value="TreeGrafter"/>
</dbReference>
<proteinExistence type="inferred from homology"/>
<evidence type="ECO:0000256" key="1">
    <source>
        <dbReference type="ARBA" id="ARBA00022485"/>
    </source>
</evidence>
<dbReference type="InterPro" id="IPR006638">
    <property type="entry name" value="Elp3/MiaA/NifB-like_rSAM"/>
</dbReference>
<evidence type="ECO:0000256" key="4">
    <source>
        <dbReference type="ARBA" id="ARBA00022691"/>
    </source>
</evidence>
<comment type="cofactor">
    <cofactor evidence="8">
        <name>[4Fe-4S] cluster</name>
        <dbReference type="ChEBI" id="CHEBI:49883"/>
    </cofactor>
    <text evidence="8">Binds 2 [4Fe-4S] clusters. One cluster is coordinated with 3 cysteines and an exchangeable S-adenosyl-L-methionine.</text>
</comment>
<protein>
    <recommendedName>
        <fullName evidence="8">Ribosomal protein uS12 methylthiotransferase RimO</fullName>
        <shortName evidence="8">uS12 MTTase</shortName>
        <shortName evidence="8">uS12 methylthiotransferase</shortName>
        <ecNumber evidence="8">2.8.4.4</ecNumber>
    </recommendedName>
    <alternativeName>
        <fullName evidence="8">Ribosomal protein uS12 (aspartate-C(3))-methylthiotransferase</fullName>
    </alternativeName>
    <alternativeName>
        <fullName evidence="8">Ribosome maturation factor RimO</fullName>
    </alternativeName>
</protein>
<feature type="binding site" evidence="8">
    <location>
        <position position="155"/>
    </location>
    <ligand>
        <name>[4Fe-4S] cluster</name>
        <dbReference type="ChEBI" id="CHEBI:49883"/>
        <label>2</label>
        <note>4Fe-4S-S-AdoMet</note>
    </ligand>
</feature>
<dbReference type="RefSeq" id="WP_185789742.1">
    <property type="nucleotide sequence ID" value="NZ_JACLCP010000004.1"/>
</dbReference>
<evidence type="ECO:0000256" key="7">
    <source>
        <dbReference type="ARBA" id="ARBA00023014"/>
    </source>
</evidence>
<evidence type="ECO:0000259" key="9">
    <source>
        <dbReference type="PROSITE" id="PS50926"/>
    </source>
</evidence>
<evidence type="ECO:0000256" key="5">
    <source>
        <dbReference type="ARBA" id="ARBA00022723"/>
    </source>
</evidence>
<evidence type="ECO:0000313" key="12">
    <source>
        <dbReference type="EMBL" id="MBC2846025.1"/>
    </source>
</evidence>
<dbReference type="PROSITE" id="PS01278">
    <property type="entry name" value="MTTASE_RADICAL"/>
    <property type="match status" value="1"/>
</dbReference>
<feature type="binding site" evidence="8">
    <location>
        <position position="87"/>
    </location>
    <ligand>
        <name>[4Fe-4S] cluster</name>
        <dbReference type="ChEBI" id="CHEBI:49883"/>
        <label>1</label>
    </ligand>
</feature>
<dbReference type="GO" id="GO:0005840">
    <property type="term" value="C:ribosome"/>
    <property type="evidence" value="ECO:0007669"/>
    <property type="project" value="UniProtKB-KW"/>
</dbReference>
<reference evidence="12" key="1">
    <citation type="submission" date="2020-08" db="EMBL/GenBank/DDBJ databases">
        <title>Winogradskyella ouciana sp. nov., isolated from the hadal seawater of the Mariana Trench.</title>
        <authorList>
            <person name="He X."/>
        </authorList>
    </citation>
    <scope>NUCLEOTIDE SEQUENCE [LARGE SCALE GENOMIC DNA]</scope>
    <source>
        <strain evidence="12">KCTC 52348</strain>
    </source>
</reference>
<dbReference type="FunFam" id="3.80.30.20:FF:000001">
    <property type="entry name" value="tRNA-2-methylthio-N(6)-dimethylallyladenosine synthase 2"/>
    <property type="match status" value="1"/>
</dbReference>
<keyword evidence="1 8" id="KW-0004">4Fe-4S</keyword>
<keyword evidence="4 8" id="KW-0949">S-adenosyl-L-methionine</keyword>
<keyword evidence="2 8" id="KW-0963">Cytoplasm</keyword>
<dbReference type="InterPro" id="IPR002792">
    <property type="entry name" value="TRAM_dom"/>
</dbReference>
<dbReference type="PANTHER" id="PTHR43837:SF1">
    <property type="entry name" value="RIBOSOMAL PROTEIN US12 METHYLTHIOTRANSFERASE RIMO"/>
    <property type="match status" value="1"/>
</dbReference>
<dbReference type="GO" id="GO:0103039">
    <property type="term" value="F:protein methylthiotransferase activity"/>
    <property type="evidence" value="ECO:0007669"/>
    <property type="project" value="UniProtKB-EC"/>
</dbReference>
<dbReference type="SFLD" id="SFLDS00029">
    <property type="entry name" value="Radical_SAM"/>
    <property type="match status" value="1"/>
</dbReference>
<evidence type="ECO:0000259" key="11">
    <source>
        <dbReference type="PROSITE" id="PS51918"/>
    </source>
</evidence>
<evidence type="ECO:0000259" key="10">
    <source>
        <dbReference type="PROSITE" id="PS51449"/>
    </source>
</evidence>
<dbReference type="NCBIfam" id="TIGR01125">
    <property type="entry name" value="30S ribosomal protein S12 methylthiotransferase RimO"/>
    <property type="match status" value="1"/>
</dbReference>
<dbReference type="Gene3D" id="3.40.50.12160">
    <property type="entry name" value="Methylthiotransferase, N-terminal domain"/>
    <property type="match status" value="1"/>
</dbReference>
<dbReference type="InterPro" id="IPR023404">
    <property type="entry name" value="rSAM_horseshoe"/>
</dbReference>
<dbReference type="CDD" id="cd01335">
    <property type="entry name" value="Radical_SAM"/>
    <property type="match status" value="1"/>
</dbReference>
<dbReference type="SUPFAM" id="SSF102114">
    <property type="entry name" value="Radical SAM enzymes"/>
    <property type="match status" value="1"/>
</dbReference>
<evidence type="ECO:0000256" key="6">
    <source>
        <dbReference type="ARBA" id="ARBA00023004"/>
    </source>
</evidence>
<keyword evidence="6 8" id="KW-0408">Iron</keyword>
<feature type="binding site" evidence="8">
    <location>
        <position position="18"/>
    </location>
    <ligand>
        <name>[4Fe-4S] cluster</name>
        <dbReference type="ChEBI" id="CHEBI:49883"/>
        <label>1</label>
    </ligand>
</feature>
<feature type="domain" description="MTTase N-terminal" evidence="10">
    <location>
        <begin position="9"/>
        <end position="124"/>
    </location>
</feature>
<dbReference type="SFLD" id="SFLDG01082">
    <property type="entry name" value="B12-binding_domain_containing"/>
    <property type="match status" value="1"/>
</dbReference>
<dbReference type="PROSITE" id="PS51918">
    <property type="entry name" value="RADICAL_SAM"/>
    <property type="match status" value="1"/>
</dbReference>
<dbReference type="AlphaFoldDB" id="A0A842ITC1"/>
<dbReference type="Gene3D" id="2.40.50.140">
    <property type="entry name" value="Nucleic acid-binding proteins"/>
    <property type="match status" value="1"/>
</dbReference>
<evidence type="ECO:0000256" key="2">
    <source>
        <dbReference type="ARBA" id="ARBA00022490"/>
    </source>
</evidence>
<keyword evidence="12" id="KW-0687">Ribonucleoprotein</keyword>
<dbReference type="InterPro" id="IPR005840">
    <property type="entry name" value="Ribosomal_uS12_MeSTrfase_RimO"/>
</dbReference>
<dbReference type="GO" id="GO:0035599">
    <property type="term" value="F:aspartic acid methylthiotransferase activity"/>
    <property type="evidence" value="ECO:0007669"/>
    <property type="project" value="TreeGrafter"/>
</dbReference>
<organism evidence="12 13">
    <name type="scientific">Winogradskyella flava</name>
    <dbReference type="NCBI Taxonomy" id="1884876"/>
    <lineage>
        <taxon>Bacteria</taxon>
        <taxon>Pseudomonadati</taxon>
        <taxon>Bacteroidota</taxon>
        <taxon>Flavobacteriia</taxon>
        <taxon>Flavobacteriales</taxon>
        <taxon>Flavobacteriaceae</taxon>
        <taxon>Winogradskyella</taxon>
    </lineage>
</organism>
<dbReference type="SMART" id="SM00729">
    <property type="entry name" value="Elp3"/>
    <property type="match status" value="1"/>
</dbReference>
<dbReference type="GO" id="GO:0006400">
    <property type="term" value="P:tRNA modification"/>
    <property type="evidence" value="ECO:0007669"/>
    <property type="project" value="InterPro"/>
</dbReference>
<dbReference type="SFLD" id="SFLDG01061">
    <property type="entry name" value="methylthiotransferase"/>
    <property type="match status" value="1"/>
</dbReference>
<feature type="binding site" evidence="8">
    <location>
        <position position="53"/>
    </location>
    <ligand>
        <name>[4Fe-4S] cluster</name>
        <dbReference type="ChEBI" id="CHEBI:49883"/>
        <label>1</label>
    </ligand>
</feature>
<dbReference type="InterPro" id="IPR013848">
    <property type="entry name" value="Methylthiotransferase_N"/>
</dbReference>
<comment type="similarity">
    <text evidence="8">Belongs to the methylthiotransferase family. RimO subfamily.</text>
</comment>
<dbReference type="PROSITE" id="PS50926">
    <property type="entry name" value="TRAM"/>
    <property type="match status" value="1"/>
</dbReference>
<dbReference type="InterPro" id="IPR058240">
    <property type="entry name" value="rSAM_sf"/>
</dbReference>
<dbReference type="SFLD" id="SFLDF00274">
    <property type="entry name" value="ribosomal_protein_S12_methylth"/>
    <property type="match status" value="1"/>
</dbReference>
<dbReference type="InterPro" id="IPR020612">
    <property type="entry name" value="Methylthiotransferase_CS"/>
</dbReference>
<dbReference type="Pfam" id="PF00919">
    <property type="entry name" value="UPF0004"/>
    <property type="match status" value="1"/>
</dbReference>
<sequence>MRTKTLKKNRINVVTLGCSKNIYDSEVLMGQLKASGKDVVHEQEGNVVVINTCGFINNAKEESVNTILEYMQKKEDGEVDKVFVTGCLSERYKPDLQKEIPNVDQYFGTTELPSLLKALGADYKHELIGERLTTTPKNYAYLKIAEGCDRPCSFCAIPLMRGKHKSTPIEEIVIEAEKLAANGVKELILIAQDLTYYGLDLYKKRNLAELLEHLVKVDGIEWIRLHYAFPTGFPMEVLDVMNREPKICNYLDIPLQHISDSILKSMRRGTTKEKTTKLLKAFRAKVPEMTIRTTLIVGYPGETEEDFETLRDWVKEMRFERLGCFTYSHEENTHAYNLEDDVPEDVKIQRANEIMEIQSQISWELNHAKIGQEFKVVIDRKEGNYFVGRTEYDSPDVDNEVLIDATKTYLKTGEFATIKVIEAEDFDLYGEVIS</sequence>
<dbReference type="NCBIfam" id="TIGR00089">
    <property type="entry name" value="MiaB/RimO family radical SAM methylthiotransferase"/>
    <property type="match status" value="1"/>
</dbReference>
<name>A0A842ITC1_9FLAO</name>